<organism evidence="3 4">
    <name type="scientific">Porites evermanni</name>
    <dbReference type="NCBI Taxonomy" id="104178"/>
    <lineage>
        <taxon>Eukaryota</taxon>
        <taxon>Metazoa</taxon>
        <taxon>Cnidaria</taxon>
        <taxon>Anthozoa</taxon>
        <taxon>Hexacorallia</taxon>
        <taxon>Scleractinia</taxon>
        <taxon>Fungiina</taxon>
        <taxon>Poritidae</taxon>
        <taxon>Porites</taxon>
    </lineage>
</organism>
<evidence type="ECO:0000313" key="3">
    <source>
        <dbReference type="EMBL" id="CAH3043050.1"/>
    </source>
</evidence>
<evidence type="ECO:0000256" key="1">
    <source>
        <dbReference type="SAM" id="Coils"/>
    </source>
</evidence>
<evidence type="ECO:0000256" key="2">
    <source>
        <dbReference type="SAM" id="Phobius"/>
    </source>
</evidence>
<keyword evidence="2" id="KW-0472">Membrane</keyword>
<keyword evidence="1" id="KW-0175">Coiled coil</keyword>
<keyword evidence="4" id="KW-1185">Reference proteome</keyword>
<proteinExistence type="predicted"/>
<accession>A0ABN8N841</accession>
<feature type="transmembrane region" description="Helical" evidence="2">
    <location>
        <begin position="141"/>
        <end position="161"/>
    </location>
</feature>
<dbReference type="Proteomes" id="UP001159427">
    <property type="component" value="Unassembled WGS sequence"/>
</dbReference>
<evidence type="ECO:0000313" key="4">
    <source>
        <dbReference type="Proteomes" id="UP001159427"/>
    </source>
</evidence>
<keyword evidence="2" id="KW-0812">Transmembrane</keyword>
<comment type="caution">
    <text evidence="3">The sequence shown here is derived from an EMBL/GenBank/DDBJ whole genome shotgun (WGS) entry which is preliminary data.</text>
</comment>
<keyword evidence="2" id="KW-1133">Transmembrane helix</keyword>
<gene>
    <name evidence="3" type="ORF">PEVE_00040549</name>
</gene>
<feature type="coiled-coil region" evidence="1">
    <location>
        <begin position="87"/>
        <end position="121"/>
    </location>
</feature>
<reference evidence="3 4" key="1">
    <citation type="submission" date="2022-05" db="EMBL/GenBank/DDBJ databases">
        <authorList>
            <consortium name="Genoscope - CEA"/>
            <person name="William W."/>
        </authorList>
    </citation>
    <scope>NUCLEOTIDE SEQUENCE [LARGE SCALE GENOMIC DNA]</scope>
</reference>
<protein>
    <submittedName>
        <fullName evidence="3">Uncharacterized protein</fullName>
    </submittedName>
</protein>
<dbReference type="EMBL" id="CALNXI010000742">
    <property type="protein sequence ID" value="CAH3043050.1"/>
    <property type="molecule type" value="Genomic_DNA"/>
</dbReference>
<name>A0ABN8N841_9CNID</name>
<sequence>MVVKRAVDSSTIYLAFLGVKKKREGRILYRSEATSNSSARKRNTDISCTEMDFKADSIDVDTESNNVSPTLSFCDAETQTEITEEFLDRLEVELKSTGEEKDKLAKKKDELTRDSKRLQHALKNPKFGISKFKERMKISNFTLAFHTGMHLCFFTICYITRPRT</sequence>